<dbReference type="InterPro" id="IPR001790">
    <property type="entry name" value="Ribosomal_uL10"/>
</dbReference>
<dbReference type="Pfam" id="PF00466">
    <property type="entry name" value="Ribosomal_L10"/>
    <property type="match status" value="1"/>
</dbReference>
<comment type="similarity">
    <text evidence="1">Belongs to the universal ribosomal protein uL10 family.</text>
</comment>
<accession>A0A146K3Y3</accession>
<dbReference type="InterPro" id="IPR040637">
    <property type="entry name" value="Ribosomal_uL10-like_insert"/>
</dbReference>
<dbReference type="Pfam" id="PF17777">
    <property type="entry name" value="RL10P_insert"/>
    <property type="match status" value="1"/>
</dbReference>
<dbReference type="PANTHER" id="PTHR45841:SF1">
    <property type="entry name" value="MRNA TURNOVER PROTEIN 4 HOMOLOG"/>
    <property type="match status" value="1"/>
</dbReference>
<dbReference type="AlphaFoldDB" id="A0A146K3Y3"/>
<evidence type="ECO:0000256" key="1">
    <source>
        <dbReference type="ARBA" id="ARBA00008889"/>
    </source>
</evidence>
<dbReference type="EMBL" id="GDID01005229">
    <property type="protein sequence ID" value="JAP91377.1"/>
    <property type="molecule type" value="Transcribed_RNA"/>
</dbReference>
<dbReference type="GO" id="GO:0030687">
    <property type="term" value="C:preribosome, large subunit precursor"/>
    <property type="evidence" value="ECO:0007669"/>
    <property type="project" value="TreeGrafter"/>
</dbReference>
<dbReference type="PANTHER" id="PTHR45841">
    <property type="entry name" value="MRNA TURNOVER PROTEIN 4 MRTO4"/>
    <property type="match status" value="1"/>
</dbReference>
<dbReference type="Gene3D" id="3.30.70.1730">
    <property type="match status" value="1"/>
</dbReference>
<keyword evidence="3" id="KW-0687">Ribonucleoprotein</keyword>
<dbReference type="SUPFAM" id="SSF160369">
    <property type="entry name" value="Ribosomal protein L10-like"/>
    <property type="match status" value="1"/>
</dbReference>
<dbReference type="GO" id="GO:0006364">
    <property type="term" value="P:rRNA processing"/>
    <property type="evidence" value="ECO:0007669"/>
    <property type="project" value="TreeGrafter"/>
</dbReference>
<reference evidence="3" key="1">
    <citation type="submission" date="2015-07" db="EMBL/GenBank/DDBJ databases">
        <title>Adaptation to a free-living lifestyle via gene acquisitions in the diplomonad Trepomonas sp. PC1.</title>
        <authorList>
            <person name="Xu F."/>
            <person name="Jerlstrom-Hultqvist J."/>
            <person name="Kolisko M."/>
            <person name="Simpson A.G.B."/>
            <person name="Roger A.J."/>
            <person name="Svard S.G."/>
            <person name="Andersson J.O."/>
        </authorList>
    </citation>
    <scope>NUCLEOTIDE SEQUENCE</scope>
    <source>
        <strain evidence="3">PC1</strain>
    </source>
</reference>
<name>A0A146K3Y3_9EUKA</name>
<feature type="domain" description="Large ribosomal subunit protein uL10-like insertion" evidence="2">
    <location>
        <begin position="126"/>
        <end position="193"/>
    </location>
</feature>
<dbReference type="GO" id="GO:0005840">
    <property type="term" value="C:ribosome"/>
    <property type="evidence" value="ECO:0007669"/>
    <property type="project" value="UniProtKB-KW"/>
</dbReference>
<sequence>HGSRTREIALSKTKKKTKEHKTQLIQQIRGYVNNYKDIYVVYYQNESSSALQTLRETIPESKFSFASNAILKLAVGLTAEDSLLPRTYLLSKIIQRKAALMFTNLPLQQVNEHLIQATQAAYVQGGQIATQSIIIPAGPLDKDMFAGPMEPEFRRLGMHTKLENEVIVVQEEYTICREGQQLNGAQAALLRHFQYQLSEFKIEAVCGWHNVDQDIILLKDEYAELLD</sequence>
<feature type="non-terminal residue" evidence="3">
    <location>
        <position position="1"/>
    </location>
</feature>
<dbReference type="InterPro" id="IPR043141">
    <property type="entry name" value="Ribosomal_uL10-like_sf"/>
</dbReference>
<evidence type="ECO:0000259" key="2">
    <source>
        <dbReference type="Pfam" id="PF17777"/>
    </source>
</evidence>
<organism evidence="3">
    <name type="scientific">Trepomonas sp. PC1</name>
    <dbReference type="NCBI Taxonomy" id="1076344"/>
    <lineage>
        <taxon>Eukaryota</taxon>
        <taxon>Metamonada</taxon>
        <taxon>Diplomonadida</taxon>
        <taxon>Hexamitidae</taxon>
        <taxon>Hexamitinae</taxon>
        <taxon>Trepomonas</taxon>
    </lineage>
</organism>
<keyword evidence="3" id="KW-0689">Ribosomal protein</keyword>
<dbReference type="GO" id="GO:0005730">
    <property type="term" value="C:nucleolus"/>
    <property type="evidence" value="ECO:0007669"/>
    <property type="project" value="TreeGrafter"/>
</dbReference>
<dbReference type="Gene3D" id="3.90.105.20">
    <property type="match status" value="1"/>
</dbReference>
<dbReference type="InterPro" id="IPR043164">
    <property type="entry name" value="Ribosomal_uL10-like_insert_sf"/>
</dbReference>
<protein>
    <submittedName>
        <fullName evidence="3">Acidic ribosomal protein P0</fullName>
    </submittedName>
</protein>
<dbReference type="GO" id="GO:0042273">
    <property type="term" value="P:ribosomal large subunit biogenesis"/>
    <property type="evidence" value="ECO:0007669"/>
    <property type="project" value="TreeGrafter"/>
</dbReference>
<gene>
    <name evidence="3" type="ORF">TPC1_17033</name>
</gene>
<proteinExistence type="inferred from homology"/>
<dbReference type="GO" id="GO:0003723">
    <property type="term" value="F:RNA binding"/>
    <property type="evidence" value="ECO:0007669"/>
    <property type="project" value="TreeGrafter"/>
</dbReference>
<dbReference type="FunFam" id="3.90.105.20:FF:000003">
    <property type="entry name" value="Ribosome assembly factor mrt4"/>
    <property type="match status" value="1"/>
</dbReference>
<dbReference type="GO" id="GO:0000956">
    <property type="term" value="P:nuclear-transcribed mRNA catabolic process"/>
    <property type="evidence" value="ECO:0007669"/>
    <property type="project" value="TreeGrafter"/>
</dbReference>
<dbReference type="InterPro" id="IPR051742">
    <property type="entry name" value="Ribosome_Assembly_uL10"/>
</dbReference>
<evidence type="ECO:0000313" key="3">
    <source>
        <dbReference type="EMBL" id="JAP91377.1"/>
    </source>
</evidence>